<keyword evidence="1" id="KW-1133">Transmembrane helix</keyword>
<dbReference type="AlphaFoldDB" id="A0AB37U7Y7"/>
<organism evidence="2 3">
    <name type="scientific">Chroococcidiopsis cubana SAG 39.79</name>
    <dbReference type="NCBI Taxonomy" id="388085"/>
    <lineage>
        <taxon>Bacteria</taxon>
        <taxon>Bacillati</taxon>
        <taxon>Cyanobacteriota</taxon>
        <taxon>Cyanophyceae</taxon>
        <taxon>Chroococcidiopsidales</taxon>
        <taxon>Chroococcidiopsidaceae</taxon>
        <taxon>Chroococcidiopsis</taxon>
    </lineage>
</organism>
<dbReference type="Proteomes" id="UP000282574">
    <property type="component" value="Unassembled WGS sequence"/>
</dbReference>
<evidence type="ECO:0000256" key="1">
    <source>
        <dbReference type="SAM" id="Phobius"/>
    </source>
</evidence>
<evidence type="ECO:0000313" key="3">
    <source>
        <dbReference type="Proteomes" id="UP000282574"/>
    </source>
</evidence>
<feature type="transmembrane region" description="Helical" evidence="1">
    <location>
        <begin position="55"/>
        <end position="75"/>
    </location>
</feature>
<proteinExistence type="predicted"/>
<keyword evidence="1" id="KW-0472">Membrane</keyword>
<gene>
    <name evidence="2" type="ORF">DSM107010_70540</name>
</gene>
<reference evidence="2 3" key="1">
    <citation type="journal article" date="2019" name="Genome Biol. Evol.">
        <title>Day and night: Metabolic profiles and evolutionary relationships of six axenic non-marine cyanobacteria.</title>
        <authorList>
            <person name="Will S.E."/>
            <person name="Henke P."/>
            <person name="Boedeker C."/>
            <person name="Huang S."/>
            <person name="Brinkmann H."/>
            <person name="Rohde M."/>
            <person name="Jarek M."/>
            <person name="Friedl T."/>
            <person name="Seufert S."/>
            <person name="Schumacher M."/>
            <person name="Overmann J."/>
            <person name="Neumann-Schaal M."/>
            <person name="Petersen J."/>
        </authorList>
    </citation>
    <scope>NUCLEOTIDE SEQUENCE [LARGE SCALE GENOMIC DNA]</scope>
    <source>
        <strain evidence="2 3">SAG 39.79</strain>
    </source>
</reference>
<sequence length="82" mass="9320">MVVGSVLPLTTWFSHYTQVLSSMSQILWHLPWHSTLAQSIKDPDLLGQWQKAFDHFIQTGQVWALLIGIFIGFLVKSMTSFG</sequence>
<protein>
    <submittedName>
        <fullName evidence="2">Uncharacterized protein</fullName>
    </submittedName>
</protein>
<accession>A0AB37U7Y7</accession>
<dbReference type="EMBL" id="RSCK01000180">
    <property type="protein sequence ID" value="RUS96574.1"/>
    <property type="molecule type" value="Genomic_DNA"/>
</dbReference>
<keyword evidence="3" id="KW-1185">Reference proteome</keyword>
<keyword evidence="1" id="KW-0812">Transmembrane</keyword>
<comment type="caution">
    <text evidence="2">The sequence shown here is derived from an EMBL/GenBank/DDBJ whole genome shotgun (WGS) entry which is preliminary data.</text>
</comment>
<name>A0AB37U7Y7_9CYAN</name>
<evidence type="ECO:0000313" key="2">
    <source>
        <dbReference type="EMBL" id="RUS96574.1"/>
    </source>
</evidence>